<evidence type="ECO:0000259" key="6">
    <source>
        <dbReference type="Pfam" id="PF01957"/>
    </source>
</evidence>
<comment type="caution">
    <text evidence="7">The sequence shown here is derived from an EMBL/GenBank/DDBJ whole genome shotgun (WGS) entry which is preliminary data.</text>
</comment>
<sequence length="153" mass="16451">MNFLETMDPAWLWLIGGVILLIAEIIAPGFFLVFIGAAAIATGAFTLLFDLGTAPQLALFALYAVIAFMVGRRVYANQNVDSTDPLLNDRSARLVGKVVTVINEVDEHSGRVRVGDSEWSARGGPGRPGERVRITGVDGNCLLVEPERLIPSA</sequence>
<dbReference type="Gene3D" id="2.40.50.140">
    <property type="entry name" value="Nucleic acid-binding proteins"/>
    <property type="match status" value="1"/>
</dbReference>
<keyword evidence="3 5" id="KW-1133">Transmembrane helix</keyword>
<accession>A0ABS9VJU0</accession>
<keyword evidence="8" id="KW-1185">Reference proteome</keyword>
<protein>
    <submittedName>
        <fullName evidence="7">NfeD family protein</fullName>
    </submittedName>
</protein>
<dbReference type="InterPro" id="IPR052165">
    <property type="entry name" value="Membrane_assoc_protease"/>
</dbReference>
<feature type="transmembrane region" description="Helical" evidence="5">
    <location>
        <begin position="53"/>
        <end position="71"/>
    </location>
</feature>
<evidence type="ECO:0000256" key="2">
    <source>
        <dbReference type="ARBA" id="ARBA00022692"/>
    </source>
</evidence>
<comment type="subcellular location">
    <subcellularLocation>
        <location evidence="1">Membrane</location>
        <topology evidence="1">Multi-pass membrane protein</topology>
    </subcellularLocation>
</comment>
<dbReference type="InterPro" id="IPR012340">
    <property type="entry name" value="NA-bd_OB-fold"/>
</dbReference>
<evidence type="ECO:0000256" key="1">
    <source>
        <dbReference type="ARBA" id="ARBA00004141"/>
    </source>
</evidence>
<dbReference type="Pfam" id="PF01957">
    <property type="entry name" value="NfeD"/>
    <property type="match status" value="1"/>
</dbReference>
<organism evidence="7 8">
    <name type="scientific">Sphingomonas telluris</name>
    <dbReference type="NCBI Taxonomy" id="2907998"/>
    <lineage>
        <taxon>Bacteria</taxon>
        <taxon>Pseudomonadati</taxon>
        <taxon>Pseudomonadota</taxon>
        <taxon>Alphaproteobacteria</taxon>
        <taxon>Sphingomonadales</taxon>
        <taxon>Sphingomonadaceae</taxon>
        <taxon>Sphingomonas</taxon>
    </lineage>
</organism>
<reference evidence="7 8" key="1">
    <citation type="submission" date="2022-03" db="EMBL/GenBank/DDBJ databases">
        <authorList>
            <person name="Jo J.-H."/>
            <person name="Im W.-T."/>
        </authorList>
    </citation>
    <scope>NUCLEOTIDE SEQUENCE [LARGE SCALE GENOMIC DNA]</scope>
    <source>
        <strain evidence="7 8">SM33</strain>
    </source>
</reference>
<gene>
    <name evidence="7" type="ORF">LZ016_03780</name>
</gene>
<keyword evidence="4 5" id="KW-0472">Membrane</keyword>
<dbReference type="Proteomes" id="UP001203058">
    <property type="component" value="Unassembled WGS sequence"/>
</dbReference>
<proteinExistence type="predicted"/>
<feature type="transmembrane region" description="Helical" evidence="5">
    <location>
        <begin position="12"/>
        <end position="41"/>
    </location>
</feature>
<keyword evidence="2 5" id="KW-0812">Transmembrane</keyword>
<evidence type="ECO:0000256" key="4">
    <source>
        <dbReference type="ARBA" id="ARBA00023136"/>
    </source>
</evidence>
<dbReference type="PANTHER" id="PTHR33507:SF3">
    <property type="entry name" value="INNER MEMBRANE PROTEIN YBBJ"/>
    <property type="match status" value="1"/>
</dbReference>
<dbReference type="EMBL" id="JAKZHW010000001">
    <property type="protein sequence ID" value="MCH8615224.1"/>
    <property type="molecule type" value="Genomic_DNA"/>
</dbReference>
<dbReference type="PANTHER" id="PTHR33507">
    <property type="entry name" value="INNER MEMBRANE PROTEIN YBBJ"/>
    <property type="match status" value="1"/>
</dbReference>
<name>A0ABS9VJU0_9SPHN</name>
<evidence type="ECO:0000313" key="7">
    <source>
        <dbReference type="EMBL" id="MCH8615224.1"/>
    </source>
</evidence>
<evidence type="ECO:0000256" key="3">
    <source>
        <dbReference type="ARBA" id="ARBA00022989"/>
    </source>
</evidence>
<dbReference type="RefSeq" id="WP_241445939.1">
    <property type="nucleotide sequence ID" value="NZ_JAKZHW010000001.1"/>
</dbReference>
<feature type="domain" description="NfeD-like C-terminal" evidence="6">
    <location>
        <begin position="92"/>
        <end position="146"/>
    </location>
</feature>
<evidence type="ECO:0000313" key="8">
    <source>
        <dbReference type="Proteomes" id="UP001203058"/>
    </source>
</evidence>
<dbReference type="InterPro" id="IPR002810">
    <property type="entry name" value="NfeD-like_C"/>
</dbReference>
<evidence type="ECO:0000256" key="5">
    <source>
        <dbReference type="SAM" id="Phobius"/>
    </source>
</evidence>